<evidence type="ECO:0000256" key="1">
    <source>
        <dbReference type="SAM" id="Phobius"/>
    </source>
</evidence>
<feature type="transmembrane region" description="Helical" evidence="1">
    <location>
        <begin position="234"/>
        <end position="253"/>
    </location>
</feature>
<evidence type="ECO:0000313" key="3">
    <source>
        <dbReference type="Proteomes" id="UP000286701"/>
    </source>
</evidence>
<keyword evidence="1" id="KW-0812">Transmembrane</keyword>
<protein>
    <recommendedName>
        <fullName evidence="4">HTTM domain-containing protein</fullName>
    </recommendedName>
</protein>
<feature type="transmembrane region" description="Helical" evidence="1">
    <location>
        <begin position="12"/>
        <end position="31"/>
    </location>
</feature>
<organism evidence="2 3">
    <name type="scientific">Mucilaginibacter gilvus</name>
    <dbReference type="NCBI Taxonomy" id="2305909"/>
    <lineage>
        <taxon>Bacteria</taxon>
        <taxon>Pseudomonadati</taxon>
        <taxon>Bacteroidota</taxon>
        <taxon>Sphingobacteriia</taxon>
        <taxon>Sphingobacteriales</taxon>
        <taxon>Sphingobacteriaceae</taxon>
        <taxon>Mucilaginibacter</taxon>
    </lineage>
</organism>
<evidence type="ECO:0000313" key="2">
    <source>
        <dbReference type="EMBL" id="RWY49128.1"/>
    </source>
</evidence>
<keyword evidence="1" id="KW-1133">Transmembrane helix</keyword>
<reference evidence="2 3" key="1">
    <citation type="submission" date="2019-01" db="EMBL/GenBank/DDBJ databases">
        <title>Mucilaginibacter antarcticum sp. nov., isolated from antarctic soil.</title>
        <authorList>
            <person name="Yan Y.-Q."/>
            <person name="Du Z.-J."/>
        </authorList>
    </citation>
    <scope>NUCLEOTIDE SEQUENCE [LARGE SCALE GENOMIC DNA]</scope>
    <source>
        <strain evidence="2 3">F01003</strain>
    </source>
</reference>
<sequence>MNHLTIPVAYQMSVAIILVSAFISATELLSIPKLYLNFVLPSTAIKNKRRTWIIIHAIQASLAFLTCIAFFNAADIYFKVLFVTLTAVTLYSYRKRQAGKDGSDQMRMLALLSYSICFLLKNEQGQLLSVFFTGGQALISYSTSGMVKLMSPHWRGGNVLAGVLSTYSYGVPKVSSFLSAHPLLEKAMCYSAIVTMLAVPVTFLLPYQAPLFIALVCIFCFHVSTAILMGLNDFLFTFPLAYPGIILLHSVIFGI</sequence>
<feature type="transmembrane region" description="Helical" evidence="1">
    <location>
        <begin position="77"/>
        <end position="93"/>
    </location>
</feature>
<comment type="caution">
    <text evidence="2">The sequence shown here is derived from an EMBL/GenBank/DDBJ whole genome shotgun (WGS) entry which is preliminary data.</text>
</comment>
<feature type="transmembrane region" description="Helical" evidence="1">
    <location>
        <begin position="52"/>
        <end position="71"/>
    </location>
</feature>
<name>A0A3S3ULG6_9SPHI</name>
<dbReference type="AlphaFoldDB" id="A0A3S3ULG6"/>
<dbReference type="EMBL" id="SBIW01000008">
    <property type="protein sequence ID" value="RWY49128.1"/>
    <property type="molecule type" value="Genomic_DNA"/>
</dbReference>
<accession>A0A3S3ULG6</accession>
<keyword evidence="1" id="KW-0472">Membrane</keyword>
<gene>
    <name evidence="2" type="ORF">EPL05_17045</name>
</gene>
<evidence type="ECO:0008006" key="4">
    <source>
        <dbReference type="Google" id="ProtNLM"/>
    </source>
</evidence>
<dbReference type="OrthoDB" id="5422338at2"/>
<proteinExistence type="predicted"/>
<dbReference type="Proteomes" id="UP000286701">
    <property type="component" value="Unassembled WGS sequence"/>
</dbReference>
<keyword evidence="3" id="KW-1185">Reference proteome</keyword>
<dbReference type="RefSeq" id="WP_128535199.1">
    <property type="nucleotide sequence ID" value="NZ_SBIW01000008.1"/>
</dbReference>